<sequence length="233" mass="25239">MSIPSFLKPRIWVAATAMLALSACFGAPEVMKQGGAKRTASTTPQRPQITGTPSFTSAEAQQCAFDLKQAGVRFTPLPNQDHGGGCSSIDSVKLLDIGTPVTNLGPMTCPLARNFAAWARYAVKPAARQYFKTEVVKIETYGTYSCRNIYGGRSGRLSQHASSNAIDVAGFVLADGRRIMLDGGWHGDKASQDFLRALHKSACRRFGTVLSPDYNAAHYNHFHLDMSGNGYCR</sequence>
<dbReference type="OrthoDB" id="9809788at2"/>
<dbReference type="Proteomes" id="UP000238954">
    <property type="component" value="Chromosome"/>
</dbReference>
<dbReference type="EMBL" id="PHFW01000003">
    <property type="protein sequence ID" value="PQM26835.1"/>
    <property type="molecule type" value="Genomic_DNA"/>
</dbReference>
<dbReference type="AlphaFoldDB" id="A0A2S8B350"/>
<protein>
    <submittedName>
        <fullName evidence="3">Extensin</fullName>
    </submittedName>
</protein>
<reference evidence="4" key="1">
    <citation type="submission" date="2017-11" db="EMBL/GenBank/DDBJ databases">
        <title>The complete genome sequence of Sphingopyxis pomeranensis sp. nov. strain WS5A3p.</title>
        <authorList>
            <person name="Kaminski M.A."/>
        </authorList>
    </citation>
    <scope>NUCLEOTIDE SEQUENCE [LARGE SCALE GENOMIC DNA]</scope>
    <source>
        <strain evidence="4">WS5A3p</strain>
    </source>
</reference>
<proteinExistence type="predicted"/>
<dbReference type="InterPro" id="IPR009683">
    <property type="entry name" value="Extensin-like_C"/>
</dbReference>
<feature type="signal peptide" evidence="1">
    <location>
        <begin position="1"/>
        <end position="26"/>
    </location>
</feature>
<keyword evidence="4" id="KW-1185">Reference proteome</keyword>
<keyword evidence="1" id="KW-0732">Signal</keyword>
<comment type="caution">
    <text evidence="3">The sequence shown here is derived from an EMBL/GenBank/DDBJ whole genome shotgun (WGS) entry which is preliminary data.</text>
</comment>
<evidence type="ECO:0000313" key="4">
    <source>
        <dbReference type="Proteomes" id="UP000238954"/>
    </source>
</evidence>
<dbReference type="Pfam" id="PF06904">
    <property type="entry name" value="Extensin-like_C"/>
    <property type="match status" value="1"/>
</dbReference>
<evidence type="ECO:0000256" key="1">
    <source>
        <dbReference type="SAM" id="SignalP"/>
    </source>
</evidence>
<gene>
    <name evidence="3" type="ORF">CVO77_17795</name>
</gene>
<evidence type="ECO:0000313" key="3">
    <source>
        <dbReference type="EMBL" id="PQM26835.1"/>
    </source>
</evidence>
<accession>A0A2S8B350</accession>
<evidence type="ECO:0000259" key="2">
    <source>
        <dbReference type="Pfam" id="PF06904"/>
    </source>
</evidence>
<feature type="chain" id="PRO_5015611528" evidence="1">
    <location>
        <begin position="27"/>
        <end position="233"/>
    </location>
</feature>
<feature type="domain" description="Extensin-like C-terminal" evidence="2">
    <location>
        <begin position="61"/>
        <end position="233"/>
    </location>
</feature>
<name>A0A2S8B350_9SPHN</name>
<organism evidence="3 4">
    <name type="scientific">Sphingopyxis lindanitolerans</name>
    <dbReference type="NCBI Taxonomy" id="2054227"/>
    <lineage>
        <taxon>Bacteria</taxon>
        <taxon>Pseudomonadati</taxon>
        <taxon>Pseudomonadota</taxon>
        <taxon>Alphaproteobacteria</taxon>
        <taxon>Sphingomonadales</taxon>
        <taxon>Sphingomonadaceae</taxon>
        <taxon>Sphingopyxis</taxon>
    </lineage>
</organism>
<dbReference type="RefSeq" id="WP_106000206.1">
    <property type="nucleotide sequence ID" value="NZ_CM009578.1"/>
</dbReference>